<gene>
    <name evidence="2" type="ORF">M422DRAFT_269963</name>
</gene>
<reference evidence="2 3" key="1">
    <citation type="submission" date="2014-06" db="EMBL/GenBank/DDBJ databases">
        <title>Evolutionary Origins and Diversification of the Mycorrhizal Mutualists.</title>
        <authorList>
            <consortium name="DOE Joint Genome Institute"/>
            <consortium name="Mycorrhizal Genomics Consortium"/>
            <person name="Kohler A."/>
            <person name="Kuo A."/>
            <person name="Nagy L.G."/>
            <person name="Floudas D."/>
            <person name="Copeland A."/>
            <person name="Barry K.W."/>
            <person name="Cichocki N."/>
            <person name="Veneault-Fourrey C."/>
            <person name="LaButti K."/>
            <person name="Lindquist E.A."/>
            <person name="Lipzen A."/>
            <person name="Lundell T."/>
            <person name="Morin E."/>
            <person name="Murat C."/>
            <person name="Riley R."/>
            <person name="Ohm R."/>
            <person name="Sun H."/>
            <person name="Tunlid A."/>
            <person name="Henrissat B."/>
            <person name="Grigoriev I.V."/>
            <person name="Hibbett D.S."/>
            <person name="Martin F."/>
        </authorList>
    </citation>
    <scope>NUCLEOTIDE SEQUENCE [LARGE SCALE GENOMIC DNA]</scope>
    <source>
        <strain evidence="2 3">SS14</strain>
    </source>
</reference>
<evidence type="ECO:0000313" key="3">
    <source>
        <dbReference type="Proteomes" id="UP000054279"/>
    </source>
</evidence>
<dbReference type="AlphaFoldDB" id="A0A0C9UTW3"/>
<keyword evidence="3" id="KW-1185">Reference proteome</keyword>
<accession>A0A0C9UTW3</accession>
<feature type="region of interest" description="Disordered" evidence="1">
    <location>
        <begin position="1"/>
        <end position="53"/>
    </location>
</feature>
<protein>
    <submittedName>
        <fullName evidence="2">Uncharacterized protein</fullName>
    </submittedName>
</protein>
<dbReference type="EMBL" id="KN837299">
    <property type="protein sequence ID" value="KIJ28751.1"/>
    <property type="molecule type" value="Genomic_DNA"/>
</dbReference>
<dbReference type="Proteomes" id="UP000054279">
    <property type="component" value="Unassembled WGS sequence"/>
</dbReference>
<proteinExistence type="predicted"/>
<dbReference type="HOGENOM" id="CLU_143029_1_0_1"/>
<feature type="compositionally biased region" description="Basic and acidic residues" evidence="1">
    <location>
        <begin position="9"/>
        <end position="33"/>
    </location>
</feature>
<organism evidence="2 3">
    <name type="scientific">Sphaerobolus stellatus (strain SS14)</name>
    <dbReference type="NCBI Taxonomy" id="990650"/>
    <lineage>
        <taxon>Eukaryota</taxon>
        <taxon>Fungi</taxon>
        <taxon>Dikarya</taxon>
        <taxon>Basidiomycota</taxon>
        <taxon>Agaricomycotina</taxon>
        <taxon>Agaricomycetes</taxon>
        <taxon>Phallomycetidae</taxon>
        <taxon>Geastrales</taxon>
        <taxon>Sphaerobolaceae</taxon>
        <taxon>Sphaerobolus</taxon>
    </lineage>
</organism>
<sequence length="73" mass="8743">MSRQGTHVLEGREGKDEMRKGQRRQEGKDEMRKWSCMNRQSTHKLGREGKDEMRIWSLMSRQGTHNLEDRRQG</sequence>
<evidence type="ECO:0000256" key="1">
    <source>
        <dbReference type="SAM" id="MobiDB-lite"/>
    </source>
</evidence>
<name>A0A0C9UTW3_SPHS4</name>
<evidence type="ECO:0000313" key="2">
    <source>
        <dbReference type="EMBL" id="KIJ28751.1"/>
    </source>
</evidence>